<name>A0A9Q0T1M6_SALPP</name>
<dbReference type="Gene3D" id="3.50.50.60">
    <property type="entry name" value="FAD/NAD(P)-binding domain"/>
    <property type="match status" value="1"/>
</dbReference>
<keyword evidence="2" id="KW-0285">Flavoprotein</keyword>
<dbReference type="Proteomes" id="UP001151532">
    <property type="component" value="Chromosome 6"/>
</dbReference>
<organism evidence="5 6">
    <name type="scientific">Salix purpurea</name>
    <name type="common">Purple osier willow</name>
    <dbReference type="NCBI Taxonomy" id="77065"/>
    <lineage>
        <taxon>Eukaryota</taxon>
        <taxon>Viridiplantae</taxon>
        <taxon>Streptophyta</taxon>
        <taxon>Embryophyta</taxon>
        <taxon>Tracheophyta</taxon>
        <taxon>Spermatophyta</taxon>
        <taxon>Magnoliopsida</taxon>
        <taxon>eudicotyledons</taxon>
        <taxon>Gunneridae</taxon>
        <taxon>Pentapetalae</taxon>
        <taxon>rosids</taxon>
        <taxon>fabids</taxon>
        <taxon>Malpighiales</taxon>
        <taxon>Salicaceae</taxon>
        <taxon>Saliceae</taxon>
        <taxon>Salix</taxon>
    </lineage>
</organism>
<dbReference type="OrthoDB" id="424974at2759"/>
<keyword evidence="4" id="KW-0560">Oxidoreductase</keyword>
<proteinExistence type="predicted"/>
<comment type="caution">
    <text evidence="5">The sequence shown here is derived from an EMBL/GenBank/DDBJ whole genome shotgun (WGS) entry which is preliminary data.</text>
</comment>
<dbReference type="PANTHER" id="PTHR10961">
    <property type="entry name" value="PEROXISOMAL SARCOSINE OXIDASE"/>
    <property type="match status" value="1"/>
</dbReference>
<dbReference type="GO" id="GO:0008115">
    <property type="term" value="F:sarcosine oxidase activity"/>
    <property type="evidence" value="ECO:0007669"/>
    <property type="project" value="TreeGrafter"/>
</dbReference>
<keyword evidence="3" id="KW-0274">FAD</keyword>
<dbReference type="EMBL" id="JAPFFK010000017">
    <property type="protein sequence ID" value="KAJ6697682.1"/>
    <property type="molecule type" value="Genomic_DNA"/>
</dbReference>
<evidence type="ECO:0000313" key="6">
    <source>
        <dbReference type="Proteomes" id="UP001151532"/>
    </source>
</evidence>
<dbReference type="InterPro" id="IPR045170">
    <property type="entry name" value="MTOX"/>
</dbReference>
<gene>
    <name evidence="5" type="ORF">OIU79_011271</name>
</gene>
<dbReference type="GO" id="GO:0050660">
    <property type="term" value="F:flavin adenine dinucleotide binding"/>
    <property type="evidence" value="ECO:0007669"/>
    <property type="project" value="InterPro"/>
</dbReference>
<comment type="cofactor">
    <cofactor evidence="1">
        <name>FAD</name>
        <dbReference type="ChEBI" id="CHEBI:57692"/>
    </cofactor>
</comment>
<accession>A0A9Q0T1M6</accession>
<keyword evidence="6" id="KW-1185">Reference proteome</keyword>
<dbReference type="AlphaFoldDB" id="A0A9Q0T1M6"/>
<protein>
    <submittedName>
        <fullName evidence="5">Uncharacterized protein</fullName>
    </submittedName>
</protein>
<evidence type="ECO:0000256" key="2">
    <source>
        <dbReference type="ARBA" id="ARBA00022630"/>
    </source>
</evidence>
<reference evidence="5" key="1">
    <citation type="submission" date="2022-11" db="EMBL/GenBank/DDBJ databases">
        <authorList>
            <person name="Hyden B.L."/>
            <person name="Feng K."/>
            <person name="Yates T."/>
            <person name="Jawdy S."/>
            <person name="Smart L.B."/>
            <person name="Muchero W."/>
        </authorList>
    </citation>
    <scope>NUCLEOTIDE SEQUENCE</scope>
    <source>
        <tissue evidence="5">Shoot tip</tissue>
    </source>
</reference>
<evidence type="ECO:0000313" key="5">
    <source>
        <dbReference type="EMBL" id="KAJ6697682.1"/>
    </source>
</evidence>
<dbReference type="InterPro" id="IPR036188">
    <property type="entry name" value="FAD/NAD-bd_sf"/>
</dbReference>
<reference evidence="5" key="2">
    <citation type="journal article" date="2023" name="Int. J. Mol. Sci.">
        <title>De Novo Assembly and Annotation of 11 Diverse Shrub Willow (Salix) Genomes Reveals Novel Gene Organization in Sex-Linked Regions.</title>
        <authorList>
            <person name="Hyden B."/>
            <person name="Feng K."/>
            <person name="Yates T.B."/>
            <person name="Jawdy S."/>
            <person name="Cereghino C."/>
            <person name="Smart L.B."/>
            <person name="Muchero W."/>
        </authorList>
    </citation>
    <scope>NUCLEOTIDE SEQUENCE</scope>
    <source>
        <tissue evidence="5">Shoot tip</tissue>
    </source>
</reference>
<dbReference type="PANTHER" id="PTHR10961:SF7">
    <property type="entry name" value="FAD DEPENDENT OXIDOREDUCTASE DOMAIN-CONTAINING PROTEIN"/>
    <property type="match status" value="1"/>
</dbReference>
<sequence length="91" mass="10347">MGSWDFIRLSEGMDSGEILRAWLMVADRLNTQSCHGFKMAPVVGRVLADLVLIGEAKGVELKYFRIRRFQENPGGNVKDYEDQVNSFSNHK</sequence>
<evidence type="ECO:0000256" key="3">
    <source>
        <dbReference type="ARBA" id="ARBA00022827"/>
    </source>
</evidence>
<evidence type="ECO:0000256" key="4">
    <source>
        <dbReference type="ARBA" id="ARBA00023002"/>
    </source>
</evidence>
<evidence type="ECO:0000256" key="1">
    <source>
        <dbReference type="ARBA" id="ARBA00001974"/>
    </source>
</evidence>